<protein>
    <submittedName>
        <fullName evidence="4">Folate-binding protein YgfZ</fullName>
    </submittedName>
</protein>
<keyword evidence="5" id="KW-1185">Reference proteome</keyword>
<dbReference type="Pfam" id="PF01571">
    <property type="entry name" value="GCV_T"/>
    <property type="match status" value="1"/>
</dbReference>
<gene>
    <name evidence="4" type="ordered locus">Celgi_2828</name>
</gene>
<dbReference type="InterPro" id="IPR045179">
    <property type="entry name" value="YgfZ/GcvT"/>
</dbReference>
<dbReference type="PANTHER" id="PTHR22602">
    <property type="entry name" value="TRANSFERASE CAF17, MITOCHONDRIAL-RELATED"/>
    <property type="match status" value="1"/>
</dbReference>
<dbReference type="STRING" id="593907.Celgi_2828"/>
<dbReference type="KEGG" id="cga:Celgi_2828"/>
<evidence type="ECO:0000313" key="5">
    <source>
        <dbReference type="Proteomes" id="UP000000485"/>
    </source>
</evidence>
<name>F8A578_CELGA</name>
<dbReference type="InterPro" id="IPR006222">
    <property type="entry name" value="GCVT_N"/>
</dbReference>
<keyword evidence="1" id="KW-0809">Transit peptide</keyword>
<reference evidence="5" key="1">
    <citation type="submission" date="2011-04" db="EMBL/GenBank/DDBJ databases">
        <title>Complete sequence of Cellvibrio gilvus ATCC 13127.</title>
        <authorList>
            <person name="Lucas S."/>
            <person name="Han J."/>
            <person name="Lapidus A."/>
            <person name="Cheng J.-F."/>
            <person name="Goodwin L."/>
            <person name="Pitluck S."/>
            <person name="Peters L."/>
            <person name="Munk A."/>
            <person name="Detter J.C."/>
            <person name="Han C."/>
            <person name="Tapia R."/>
            <person name="Land M."/>
            <person name="Hauser L."/>
            <person name="Kyrpides N."/>
            <person name="Ivanova N."/>
            <person name="Ovchinnikova G."/>
            <person name="Pagani I."/>
            <person name="Mead D."/>
            <person name="Brumm P."/>
            <person name="Woyke T."/>
        </authorList>
    </citation>
    <scope>NUCLEOTIDE SEQUENCE [LARGE SCALE GENOMIC DNA]</scope>
    <source>
        <strain evidence="5">ATCC 13127 / NRRL B-14078</strain>
    </source>
</reference>
<dbReference type="SUPFAM" id="SSF103025">
    <property type="entry name" value="Folate-binding domain"/>
    <property type="match status" value="1"/>
</dbReference>
<dbReference type="GO" id="GO:0016226">
    <property type="term" value="P:iron-sulfur cluster assembly"/>
    <property type="evidence" value="ECO:0007669"/>
    <property type="project" value="TreeGrafter"/>
</dbReference>
<feature type="region of interest" description="Disordered" evidence="2">
    <location>
        <begin position="376"/>
        <end position="401"/>
    </location>
</feature>
<evidence type="ECO:0000259" key="3">
    <source>
        <dbReference type="Pfam" id="PF01571"/>
    </source>
</evidence>
<proteinExistence type="predicted"/>
<dbReference type="HOGENOM" id="CLU_007884_6_0_11"/>
<feature type="region of interest" description="Disordered" evidence="2">
    <location>
        <begin position="1"/>
        <end position="22"/>
    </location>
</feature>
<dbReference type="AlphaFoldDB" id="F8A578"/>
<dbReference type="EMBL" id="CP002665">
    <property type="protein sequence ID" value="AEI13322.1"/>
    <property type="molecule type" value="Genomic_DNA"/>
</dbReference>
<sequence>MPPVAGTTPGGTPEAAAEPLPYEAPRHVSPLLARRGAVAGAGPDAGVAWHYGDPTAEQRALSRGGAVVDQSHLGVVRVAGPDRLTWLHSITTAQLADLAPRTSTELLVLSPNGHLEHHAAVVDDGAATWLITETPVALAAWLNRMRFTLRVEVEDVTDAWAAIGEPVGAEGGPDEPVTWRDPWPAVVEGGTRYGPPAAEHPGADRAWRLVLVPRGELAAAVAAREAAGWPLAGTWAAEALRVEAWRPRAAREADHRTIPHELDWLRTAVHLHKGCYRGQETVARVHNLGRPPRRLVFLHLDGSGHLLPEPGAPVHEPTDVPGEPGRQVGRVTSVARHHELGPVALAVVKRSTPLDAVLVVACEGGAVTAGQEAVVPGEGVSTDRPAPRGPLARGLGVHPAL</sequence>
<evidence type="ECO:0000313" key="4">
    <source>
        <dbReference type="EMBL" id="AEI13322.1"/>
    </source>
</evidence>
<dbReference type="PANTHER" id="PTHR22602:SF0">
    <property type="entry name" value="TRANSFERASE CAF17, MITOCHONDRIAL-RELATED"/>
    <property type="match status" value="1"/>
</dbReference>
<dbReference type="eggNOG" id="COG0354">
    <property type="taxonomic scope" value="Bacteria"/>
</dbReference>
<dbReference type="Gene3D" id="3.30.1360.120">
    <property type="entry name" value="Probable tRNA modification gtpase trme, domain 1"/>
    <property type="match status" value="2"/>
</dbReference>
<feature type="domain" description="GCVT N-terminal" evidence="3">
    <location>
        <begin position="55"/>
        <end position="163"/>
    </location>
</feature>
<evidence type="ECO:0000256" key="2">
    <source>
        <dbReference type="SAM" id="MobiDB-lite"/>
    </source>
</evidence>
<dbReference type="Proteomes" id="UP000000485">
    <property type="component" value="Chromosome"/>
</dbReference>
<accession>F8A578</accession>
<dbReference type="NCBIfam" id="TIGR03317">
    <property type="entry name" value="ygfZ_signature"/>
    <property type="match status" value="1"/>
</dbReference>
<organism evidence="4 5">
    <name type="scientific">Cellulomonas gilvus (strain ATCC 13127 / NRRL B-14078)</name>
    <name type="common">Cellvibrio gilvus</name>
    <dbReference type="NCBI Taxonomy" id="593907"/>
    <lineage>
        <taxon>Bacteria</taxon>
        <taxon>Bacillati</taxon>
        <taxon>Actinomycetota</taxon>
        <taxon>Actinomycetes</taxon>
        <taxon>Micrococcales</taxon>
        <taxon>Cellulomonadaceae</taxon>
        <taxon>Cellulomonas</taxon>
    </lineage>
</organism>
<dbReference type="InterPro" id="IPR027266">
    <property type="entry name" value="TrmE/GcvT-like"/>
</dbReference>
<dbReference type="InterPro" id="IPR017703">
    <property type="entry name" value="YgfZ/GCV_T_CS"/>
</dbReference>
<evidence type="ECO:0000256" key="1">
    <source>
        <dbReference type="ARBA" id="ARBA00022946"/>
    </source>
</evidence>